<evidence type="ECO:0000313" key="1">
    <source>
        <dbReference type="EMBL" id="HEB74115.1"/>
    </source>
</evidence>
<gene>
    <name evidence="1" type="ORF">ENJ03_02715</name>
</gene>
<sequence length="61" mass="7083">MAIVDLNYFNLDFLPRLNIFVNAKPRDWDLHKAISEMATALCILNYMIGENHKETVEFGIL</sequence>
<dbReference type="EMBL" id="DRKW01000156">
    <property type="protein sequence ID" value="HEB74115.1"/>
    <property type="molecule type" value="Genomic_DNA"/>
</dbReference>
<organism evidence="1">
    <name type="scientific">Desulfofervidus auxilii</name>
    <dbReference type="NCBI Taxonomy" id="1621989"/>
    <lineage>
        <taxon>Bacteria</taxon>
        <taxon>Pseudomonadati</taxon>
        <taxon>Thermodesulfobacteriota</taxon>
        <taxon>Candidatus Desulfofervidia</taxon>
        <taxon>Candidatus Desulfofervidales</taxon>
        <taxon>Candidatus Desulfofervidaceae</taxon>
        <taxon>Candidatus Desulfofervidus</taxon>
    </lineage>
</organism>
<name>A0A7V1I460_DESA2</name>
<comment type="caution">
    <text evidence="1">The sequence shown here is derived from an EMBL/GenBank/DDBJ whole genome shotgun (WGS) entry which is preliminary data.</text>
</comment>
<dbReference type="AlphaFoldDB" id="A0A7V1I460"/>
<reference evidence="1" key="1">
    <citation type="journal article" date="2020" name="mSystems">
        <title>Genome- and Community-Level Interaction Insights into Carbon Utilization and Element Cycling Functions of Hydrothermarchaeota in Hydrothermal Sediment.</title>
        <authorList>
            <person name="Zhou Z."/>
            <person name="Liu Y."/>
            <person name="Xu W."/>
            <person name="Pan J."/>
            <person name="Luo Z.H."/>
            <person name="Li M."/>
        </authorList>
    </citation>
    <scope>NUCLEOTIDE SEQUENCE [LARGE SCALE GENOMIC DNA]</scope>
    <source>
        <strain evidence="1">HyVt-45</strain>
    </source>
</reference>
<proteinExistence type="predicted"/>
<dbReference type="Proteomes" id="UP000886268">
    <property type="component" value="Unassembled WGS sequence"/>
</dbReference>
<accession>A0A7V1I460</accession>
<protein>
    <submittedName>
        <fullName evidence="1">Uncharacterized protein</fullName>
    </submittedName>
</protein>